<dbReference type="Proteomes" id="UP001235939">
    <property type="component" value="Chromosome 08"/>
</dbReference>
<proteinExistence type="predicted"/>
<feature type="domain" description="Helix-turn-helix" evidence="1">
    <location>
        <begin position="236"/>
        <end position="284"/>
    </location>
</feature>
<gene>
    <name evidence="2" type="ORF">LAZ67_8001087</name>
</gene>
<sequence>MWLIIISYHHEQTLPYHTSTLLTSAADLSLWVSFSRPLRSCSSRWLSASSWVDSRSRSWSRFTESRRDSTVRESFWFSESTDCSSRWTSSLFRWVTSQLRWNFWFSVFFHHLLQFGILELDLTQPLVGDVQVQQRVVQYHPNAACITISQLEIKALNSLENYVYYFKRYVDDSILFINQRSEQKCMDTFNNLLPDINYSMEVDNNKSINFLDMNLSYNNNNITTSIYKKPTHTGTYWNFSSQHHFSQKVGLVKALIYRAFTLINDTTKRNIEIYNIKKELFNEDFSHQIDK</sequence>
<evidence type="ECO:0000259" key="1">
    <source>
        <dbReference type="Pfam" id="PF26215"/>
    </source>
</evidence>
<accession>A0ABY6KPX4</accession>
<evidence type="ECO:0000313" key="2">
    <source>
        <dbReference type="EMBL" id="UYV70911.1"/>
    </source>
</evidence>
<name>A0ABY6KPX4_9ARAC</name>
<reference evidence="2 3" key="1">
    <citation type="submission" date="2022-01" db="EMBL/GenBank/DDBJ databases">
        <title>A chromosomal length assembly of Cordylochernes scorpioides.</title>
        <authorList>
            <person name="Zeh D."/>
            <person name="Zeh J."/>
        </authorList>
    </citation>
    <scope>NUCLEOTIDE SEQUENCE [LARGE SCALE GENOMIC DNA]</scope>
    <source>
        <strain evidence="2">IN4F17</strain>
        <tissue evidence="2">Whole Body</tissue>
    </source>
</reference>
<dbReference type="PANTHER" id="PTHR21301">
    <property type="entry name" value="REVERSE TRANSCRIPTASE"/>
    <property type="match status" value="1"/>
</dbReference>
<dbReference type="InterPro" id="IPR058912">
    <property type="entry name" value="HTH_animal"/>
</dbReference>
<organism evidence="2 3">
    <name type="scientific">Cordylochernes scorpioides</name>
    <dbReference type="NCBI Taxonomy" id="51811"/>
    <lineage>
        <taxon>Eukaryota</taxon>
        <taxon>Metazoa</taxon>
        <taxon>Ecdysozoa</taxon>
        <taxon>Arthropoda</taxon>
        <taxon>Chelicerata</taxon>
        <taxon>Arachnida</taxon>
        <taxon>Pseudoscorpiones</taxon>
        <taxon>Cheliferoidea</taxon>
        <taxon>Chernetidae</taxon>
        <taxon>Cordylochernes</taxon>
    </lineage>
</organism>
<dbReference type="Pfam" id="PF26215">
    <property type="entry name" value="HTH_animal"/>
    <property type="match status" value="1"/>
</dbReference>
<dbReference type="PANTHER" id="PTHR21301:SF11">
    <property type="entry name" value="GIY-YIG DOMAIN-CONTAINING PROTEIN"/>
    <property type="match status" value="1"/>
</dbReference>
<keyword evidence="3" id="KW-1185">Reference proteome</keyword>
<protein>
    <recommendedName>
        <fullName evidence="1">Helix-turn-helix domain-containing protein</fullName>
    </recommendedName>
</protein>
<evidence type="ECO:0000313" key="3">
    <source>
        <dbReference type="Proteomes" id="UP001235939"/>
    </source>
</evidence>
<dbReference type="EMBL" id="CP092870">
    <property type="protein sequence ID" value="UYV70911.1"/>
    <property type="molecule type" value="Genomic_DNA"/>
</dbReference>